<dbReference type="EMBL" id="JBGFSN010000005">
    <property type="protein sequence ID" value="MFH8135588.1"/>
    <property type="molecule type" value="Genomic_DNA"/>
</dbReference>
<evidence type="ECO:0000313" key="3">
    <source>
        <dbReference type="EMBL" id="MFH8135588.1"/>
    </source>
</evidence>
<dbReference type="InterPro" id="IPR012902">
    <property type="entry name" value="N_methyl_site"/>
</dbReference>
<accession>A0ABW7PZ27</accession>
<feature type="domain" description="Prepilin peptidase dependent protein C-like C-terminal" evidence="2">
    <location>
        <begin position="45"/>
        <end position="114"/>
    </location>
</feature>
<dbReference type="PROSITE" id="PS00409">
    <property type="entry name" value="PROKAR_NTER_METHYL"/>
    <property type="match status" value="1"/>
</dbReference>
<dbReference type="Proteomes" id="UP001611251">
    <property type="component" value="Unassembled WGS sequence"/>
</dbReference>
<keyword evidence="4" id="KW-1185">Reference proteome</keyword>
<comment type="subcellular location">
    <subcellularLocation>
        <location evidence="1">Membrane</location>
        <topology evidence="1">Single-pass membrane protein</topology>
    </subcellularLocation>
</comment>
<gene>
    <name evidence="3" type="ORF">ABU178_15590</name>
</gene>
<organism evidence="3 4">
    <name type="scientific">Pantoea osteomyelitidis</name>
    <dbReference type="NCBI Taxonomy" id="3230026"/>
    <lineage>
        <taxon>Bacteria</taxon>
        <taxon>Pseudomonadati</taxon>
        <taxon>Pseudomonadota</taxon>
        <taxon>Gammaproteobacteria</taxon>
        <taxon>Enterobacterales</taxon>
        <taxon>Erwiniaceae</taxon>
        <taxon>Pantoea</taxon>
    </lineage>
</organism>
<reference evidence="3 4" key="1">
    <citation type="submission" date="2024-08" db="EMBL/GenBank/DDBJ databases">
        <title>Pantoea ronii - a newly identified human opportunistic pathogen.</title>
        <authorList>
            <person name="Keidar-Friedman D."/>
            <person name="Sorek N."/>
            <person name="Leshin-Carmel D."/>
            <person name="Tsur A."/>
            <person name="Amsalem M."/>
            <person name="Tolkach D."/>
            <person name="Brosh-Nissimov T."/>
        </authorList>
    </citation>
    <scope>NUCLEOTIDE SEQUENCE [LARGE SCALE GENOMIC DNA]</scope>
    <source>
        <strain evidence="3 4">AA23256</strain>
    </source>
</reference>
<dbReference type="NCBIfam" id="TIGR02532">
    <property type="entry name" value="IV_pilin_GFxxxE"/>
    <property type="match status" value="1"/>
</dbReference>
<name>A0ABW7PZ27_9GAMM</name>
<protein>
    <submittedName>
        <fullName evidence="3">Prepilin-type N-terminal cleavage/methylation domain-containing protein</fullName>
    </submittedName>
</protein>
<dbReference type="Pfam" id="PF12528">
    <property type="entry name" value="T2SSppdC"/>
    <property type="match status" value="1"/>
</dbReference>
<proteinExistence type="predicted"/>
<evidence type="ECO:0000313" key="4">
    <source>
        <dbReference type="Proteomes" id="UP001611251"/>
    </source>
</evidence>
<dbReference type="InterPro" id="IPR022204">
    <property type="entry name" value="PpdC-like_C"/>
</dbReference>
<comment type="caution">
    <text evidence="3">The sequence shown here is derived from an EMBL/GenBank/DDBJ whole genome shotgun (WGS) entry which is preliminary data.</text>
</comment>
<sequence>MAGSIFVRLQRSSVSYSGKQQGFSLPETLFAILLLAMSVSALLNYHRALTLGFSQQWQQREAWRAAAQRLSGREIPGWQSHLSRRGGPGGCELETAEVTGPHQRRAALSILRCK</sequence>
<evidence type="ECO:0000259" key="2">
    <source>
        <dbReference type="Pfam" id="PF12528"/>
    </source>
</evidence>
<evidence type="ECO:0000256" key="1">
    <source>
        <dbReference type="ARBA" id="ARBA00004167"/>
    </source>
</evidence>